<dbReference type="InterPro" id="IPR002711">
    <property type="entry name" value="HNH"/>
</dbReference>
<feature type="region of interest" description="Disordered" evidence="1">
    <location>
        <begin position="56"/>
        <end position="111"/>
    </location>
</feature>
<keyword evidence="3" id="KW-0540">Nuclease</keyword>
<gene>
    <name evidence="3" type="ORF">G5C33_10110</name>
</gene>
<dbReference type="GO" id="GO:0003676">
    <property type="term" value="F:nucleic acid binding"/>
    <property type="evidence" value="ECO:0007669"/>
    <property type="project" value="InterPro"/>
</dbReference>
<keyword evidence="3" id="KW-0255">Endonuclease</keyword>
<dbReference type="GO" id="GO:0004519">
    <property type="term" value="F:endonuclease activity"/>
    <property type="evidence" value="ECO:0007669"/>
    <property type="project" value="UniProtKB-KW"/>
</dbReference>
<reference evidence="3 4" key="1">
    <citation type="submission" date="2020-02" db="EMBL/GenBank/DDBJ databases">
        <authorList>
            <person name="Zheng R.K."/>
            <person name="Sun C.M."/>
        </authorList>
    </citation>
    <scope>NUCLEOTIDE SEQUENCE [LARGE SCALE GENOMIC DNA]</scope>
    <source>
        <strain evidence="4">zrk23</strain>
    </source>
</reference>
<sequence>MCLAQGRTEPAVEVDHIKPLALGGLDVDENTRNLCEPHHRAVTAEQFAFDVAAGGRGVDVAGRPTGPDHPWSAANRGGDPGGGSKLQRSSARTPVRPSVHTESGFKVKSSG</sequence>
<dbReference type="Pfam" id="PF01844">
    <property type="entry name" value="HNH"/>
    <property type="match status" value="1"/>
</dbReference>
<proteinExistence type="predicted"/>
<dbReference type="GO" id="GO:0008270">
    <property type="term" value="F:zinc ion binding"/>
    <property type="evidence" value="ECO:0007669"/>
    <property type="project" value="InterPro"/>
</dbReference>
<name>A0A6G6YAC9_9SPHN</name>
<evidence type="ECO:0000313" key="4">
    <source>
        <dbReference type="Proteomes" id="UP000501568"/>
    </source>
</evidence>
<dbReference type="Proteomes" id="UP000501568">
    <property type="component" value="Chromosome"/>
</dbReference>
<dbReference type="Gene3D" id="1.10.30.50">
    <property type="match status" value="1"/>
</dbReference>
<protein>
    <submittedName>
        <fullName evidence="3">HNH endonuclease</fullName>
    </submittedName>
</protein>
<dbReference type="CDD" id="cd00085">
    <property type="entry name" value="HNHc"/>
    <property type="match status" value="1"/>
</dbReference>
<feature type="domain" description="HNH" evidence="2">
    <location>
        <begin position="1"/>
        <end position="43"/>
    </location>
</feature>
<accession>A0A6G6YAC9</accession>
<keyword evidence="3" id="KW-0378">Hydrolase</keyword>
<dbReference type="EMBL" id="CP049109">
    <property type="protein sequence ID" value="QIG81885.1"/>
    <property type="molecule type" value="Genomic_DNA"/>
</dbReference>
<evidence type="ECO:0000256" key="1">
    <source>
        <dbReference type="SAM" id="MobiDB-lite"/>
    </source>
</evidence>
<keyword evidence="4" id="KW-1185">Reference proteome</keyword>
<organism evidence="3 4">
    <name type="scientific">Stakelama tenebrarum</name>
    <dbReference type="NCBI Taxonomy" id="2711215"/>
    <lineage>
        <taxon>Bacteria</taxon>
        <taxon>Pseudomonadati</taxon>
        <taxon>Pseudomonadota</taxon>
        <taxon>Alphaproteobacteria</taxon>
        <taxon>Sphingomonadales</taxon>
        <taxon>Sphingomonadaceae</taxon>
        <taxon>Stakelama</taxon>
    </lineage>
</organism>
<dbReference type="KEGG" id="spzr:G5C33_10110"/>
<dbReference type="InterPro" id="IPR003615">
    <property type="entry name" value="HNH_nuc"/>
</dbReference>
<dbReference type="AlphaFoldDB" id="A0A6G6YAC9"/>
<evidence type="ECO:0000313" key="3">
    <source>
        <dbReference type="EMBL" id="QIG81885.1"/>
    </source>
</evidence>
<evidence type="ECO:0000259" key="2">
    <source>
        <dbReference type="Pfam" id="PF01844"/>
    </source>
</evidence>